<comment type="caution">
    <text evidence="4">The sequence shown here is derived from an EMBL/GenBank/DDBJ whole genome shotgun (WGS) entry which is preliminary data.</text>
</comment>
<proteinExistence type="predicted"/>
<protein>
    <recommendedName>
        <fullName evidence="6">Mid2 domain-containing protein</fullName>
    </recommendedName>
</protein>
<feature type="region of interest" description="Disordered" evidence="1">
    <location>
        <begin position="382"/>
        <end position="407"/>
    </location>
</feature>
<dbReference type="OrthoDB" id="5215637at2759"/>
<dbReference type="Proteomes" id="UP000193144">
    <property type="component" value="Unassembled WGS sequence"/>
</dbReference>
<evidence type="ECO:0008006" key="6">
    <source>
        <dbReference type="Google" id="ProtNLM"/>
    </source>
</evidence>
<accession>A0A1Y1ZPE0</accession>
<dbReference type="AlphaFoldDB" id="A0A1Y1ZPE0"/>
<feature type="compositionally biased region" description="Low complexity" evidence="1">
    <location>
        <begin position="146"/>
        <end position="192"/>
    </location>
</feature>
<keyword evidence="5" id="KW-1185">Reference proteome</keyword>
<organism evidence="4 5">
    <name type="scientific">Clohesyomyces aquaticus</name>
    <dbReference type="NCBI Taxonomy" id="1231657"/>
    <lineage>
        <taxon>Eukaryota</taxon>
        <taxon>Fungi</taxon>
        <taxon>Dikarya</taxon>
        <taxon>Ascomycota</taxon>
        <taxon>Pezizomycotina</taxon>
        <taxon>Dothideomycetes</taxon>
        <taxon>Pleosporomycetidae</taxon>
        <taxon>Pleosporales</taxon>
        <taxon>Lindgomycetaceae</taxon>
        <taxon>Clohesyomyces</taxon>
    </lineage>
</organism>
<evidence type="ECO:0000256" key="3">
    <source>
        <dbReference type="SAM" id="SignalP"/>
    </source>
</evidence>
<evidence type="ECO:0000313" key="5">
    <source>
        <dbReference type="Proteomes" id="UP000193144"/>
    </source>
</evidence>
<name>A0A1Y1ZPE0_9PLEO</name>
<reference evidence="4 5" key="1">
    <citation type="submission" date="2016-07" db="EMBL/GenBank/DDBJ databases">
        <title>Pervasive Adenine N6-methylation of Active Genes in Fungi.</title>
        <authorList>
            <consortium name="DOE Joint Genome Institute"/>
            <person name="Mondo S.J."/>
            <person name="Dannebaum R.O."/>
            <person name="Kuo R.C."/>
            <person name="Labutti K."/>
            <person name="Haridas S."/>
            <person name="Kuo A."/>
            <person name="Salamov A."/>
            <person name="Ahrendt S.R."/>
            <person name="Lipzen A."/>
            <person name="Sullivan W."/>
            <person name="Andreopoulos W.B."/>
            <person name="Clum A."/>
            <person name="Lindquist E."/>
            <person name="Daum C."/>
            <person name="Ramamoorthy G.K."/>
            <person name="Gryganskyi A."/>
            <person name="Culley D."/>
            <person name="Magnuson J.K."/>
            <person name="James T.Y."/>
            <person name="O'Malley M.A."/>
            <person name="Stajich J.E."/>
            <person name="Spatafora J.W."/>
            <person name="Visel A."/>
            <person name="Grigoriev I.V."/>
        </authorList>
    </citation>
    <scope>NUCLEOTIDE SEQUENCE [LARGE SCALE GENOMIC DNA]</scope>
    <source>
        <strain evidence="4 5">CBS 115471</strain>
    </source>
</reference>
<sequence length="422" mass="44123">MACPALIPSIFAALCVLSFIFQFPRLAFGACYFPNGDTDSGHKSCSSGGVSVCCSEGHQCLSNGLCADPRYDNFQRVLRGGCTDSGWGSPCPSFCKTEWDHGDEAVYYCGNGKWCCDSHDCCEKSDSKMLELGTPSVTATADKDTNNNSNNNNAQPTSASPANVQQSSAPAQVNQPQSSQQPQQSQQQQAPSSAPPDSPKSSAKQDSAKAASTKPPSISSSTPNTHTSPSISATTSPGGKDSASKPSPNNTPATIVLISGYSIVLPTTSATSATSPAPGPAPLNPTIVGASIGVGGGVLTFLIVLFFCFYMPRRRQQKSRLEEERGLASRSITTGDSEVGLAGRGAGAGIGGGGMKRNRYGRGSGVLIELSADRVVELSAERDAKEMEGQGGRGGSEGGIWMEKGRREEWEGEQGRRRCRSI</sequence>
<feature type="compositionally biased region" description="Gly residues" evidence="1">
    <location>
        <begin position="389"/>
        <end position="398"/>
    </location>
</feature>
<feature type="chain" id="PRO_5012575976" description="Mid2 domain-containing protein" evidence="3">
    <location>
        <begin position="30"/>
        <end position="422"/>
    </location>
</feature>
<evidence type="ECO:0000313" key="4">
    <source>
        <dbReference type="EMBL" id="ORY12074.1"/>
    </source>
</evidence>
<evidence type="ECO:0000256" key="1">
    <source>
        <dbReference type="SAM" id="MobiDB-lite"/>
    </source>
</evidence>
<dbReference type="STRING" id="1231657.A0A1Y1ZPE0"/>
<evidence type="ECO:0000256" key="2">
    <source>
        <dbReference type="SAM" id="Phobius"/>
    </source>
</evidence>
<dbReference type="CDD" id="cd12087">
    <property type="entry name" value="TM_EGFR-like"/>
    <property type="match status" value="1"/>
</dbReference>
<feature type="region of interest" description="Disordered" evidence="1">
    <location>
        <begin position="138"/>
        <end position="251"/>
    </location>
</feature>
<keyword evidence="2" id="KW-0812">Transmembrane</keyword>
<gene>
    <name evidence="4" type="ORF">BCR34DRAFT_587406</name>
</gene>
<keyword evidence="2" id="KW-1133">Transmembrane helix</keyword>
<keyword evidence="2" id="KW-0472">Membrane</keyword>
<dbReference type="EMBL" id="MCFA01000054">
    <property type="protein sequence ID" value="ORY12074.1"/>
    <property type="molecule type" value="Genomic_DNA"/>
</dbReference>
<keyword evidence="3" id="KW-0732">Signal</keyword>
<feature type="signal peptide" evidence="3">
    <location>
        <begin position="1"/>
        <end position="29"/>
    </location>
</feature>
<feature type="transmembrane region" description="Helical" evidence="2">
    <location>
        <begin position="287"/>
        <end position="310"/>
    </location>
</feature>
<feature type="compositionally biased region" description="Low complexity" evidence="1">
    <location>
        <begin position="199"/>
        <end position="232"/>
    </location>
</feature>